<keyword evidence="3" id="KW-0479">Metal-binding</keyword>
<dbReference type="AlphaFoldDB" id="A0A061GEC7"/>
<evidence type="ECO:0000256" key="1">
    <source>
        <dbReference type="ARBA" id="ARBA00000900"/>
    </source>
</evidence>
<dbReference type="GO" id="GO:0005737">
    <property type="term" value="C:cytoplasm"/>
    <property type="evidence" value="ECO:0000318"/>
    <property type="project" value="GO_Central"/>
</dbReference>
<keyword evidence="10" id="KW-1185">Reference proteome</keyword>
<proteinExistence type="predicted"/>
<dbReference type="HOGENOM" id="CLU_1398600_0_0_1"/>
<dbReference type="OMA" id="QSHYCPF"/>
<dbReference type="GO" id="GO:0061630">
    <property type="term" value="F:ubiquitin protein ligase activity"/>
    <property type="evidence" value="ECO:0000318"/>
    <property type="project" value="GO_Central"/>
</dbReference>
<dbReference type="Pfam" id="PF13639">
    <property type="entry name" value="zf-RING_2"/>
    <property type="match status" value="1"/>
</dbReference>
<dbReference type="Proteomes" id="UP000026915">
    <property type="component" value="Chromosome 6"/>
</dbReference>
<dbReference type="PANTHER" id="PTHR15710:SF146">
    <property type="entry name" value="E3 UBIQUITIN-PROTEIN LIGASE RING1-LIKE"/>
    <property type="match status" value="1"/>
</dbReference>
<evidence type="ECO:0000259" key="8">
    <source>
        <dbReference type="PROSITE" id="PS50089"/>
    </source>
</evidence>
<organism evidence="9 10">
    <name type="scientific">Theobroma cacao</name>
    <name type="common">Cacao</name>
    <name type="synonym">Cocoa</name>
    <dbReference type="NCBI Taxonomy" id="3641"/>
    <lineage>
        <taxon>Eukaryota</taxon>
        <taxon>Viridiplantae</taxon>
        <taxon>Streptophyta</taxon>
        <taxon>Embryophyta</taxon>
        <taxon>Tracheophyta</taxon>
        <taxon>Spermatophyta</taxon>
        <taxon>Magnoliopsida</taxon>
        <taxon>eudicotyledons</taxon>
        <taxon>Gunneridae</taxon>
        <taxon>Pentapetalae</taxon>
        <taxon>rosids</taxon>
        <taxon>malvids</taxon>
        <taxon>Malvales</taxon>
        <taxon>Malvaceae</taxon>
        <taxon>Byttnerioideae</taxon>
        <taxon>Theobroma</taxon>
    </lineage>
</organism>
<dbReference type="EMBL" id="CM001884">
    <property type="protein sequence ID" value="EOY27758.1"/>
    <property type="molecule type" value="Genomic_DNA"/>
</dbReference>
<dbReference type="PROSITE" id="PS50089">
    <property type="entry name" value="ZF_RING_2"/>
    <property type="match status" value="1"/>
</dbReference>
<evidence type="ECO:0000313" key="9">
    <source>
        <dbReference type="EMBL" id="EOY27758.1"/>
    </source>
</evidence>
<evidence type="ECO:0000256" key="7">
    <source>
        <dbReference type="SAM" id="MobiDB-lite"/>
    </source>
</evidence>
<evidence type="ECO:0000256" key="6">
    <source>
        <dbReference type="PROSITE-ProRule" id="PRU00175"/>
    </source>
</evidence>
<evidence type="ECO:0000256" key="2">
    <source>
        <dbReference type="ARBA" id="ARBA00012483"/>
    </source>
</evidence>
<feature type="domain" description="RING-type" evidence="8">
    <location>
        <begin position="147"/>
        <end position="187"/>
    </location>
</feature>
<feature type="region of interest" description="Disordered" evidence="7">
    <location>
        <begin position="1"/>
        <end position="23"/>
    </location>
</feature>
<dbReference type="GO" id="GO:0008270">
    <property type="term" value="F:zinc ion binding"/>
    <property type="evidence" value="ECO:0007669"/>
    <property type="project" value="UniProtKB-KW"/>
</dbReference>
<keyword evidence="4 6" id="KW-0863">Zinc-finger</keyword>
<dbReference type="SUPFAM" id="SSF57850">
    <property type="entry name" value="RING/U-box"/>
    <property type="match status" value="1"/>
</dbReference>
<evidence type="ECO:0000256" key="4">
    <source>
        <dbReference type="ARBA" id="ARBA00022771"/>
    </source>
</evidence>
<dbReference type="PANTHER" id="PTHR15710">
    <property type="entry name" value="E3 UBIQUITIN-PROTEIN LIGASE PRAJA"/>
    <property type="match status" value="1"/>
</dbReference>
<dbReference type="InterPro" id="IPR013083">
    <property type="entry name" value="Znf_RING/FYVE/PHD"/>
</dbReference>
<dbReference type="Gene3D" id="3.30.40.10">
    <property type="entry name" value="Zinc/RING finger domain, C3HC4 (zinc finger)"/>
    <property type="match status" value="1"/>
</dbReference>
<dbReference type="SMART" id="SM00184">
    <property type="entry name" value="RING"/>
    <property type="match status" value="1"/>
</dbReference>
<keyword evidence="5" id="KW-0862">Zinc</keyword>
<dbReference type="EC" id="2.3.2.27" evidence="2"/>
<reference evidence="9 10" key="1">
    <citation type="journal article" date="2013" name="Genome Biol.">
        <title>The genome sequence of the most widely cultivated cacao type and its use to identify candidate genes regulating pod color.</title>
        <authorList>
            <person name="Motamayor J.C."/>
            <person name="Mockaitis K."/>
            <person name="Schmutz J."/>
            <person name="Haiminen N."/>
            <person name="Iii D.L."/>
            <person name="Cornejo O."/>
            <person name="Findley S.D."/>
            <person name="Zheng P."/>
            <person name="Utro F."/>
            <person name="Royaert S."/>
            <person name="Saski C."/>
            <person name="Jenkins J."/>
            <person name="Podicheti R."/>
            <person name="Zhao M."/>
            <person name="Scheffler B.E."/>
            <person name="Stack J.C."/>
            <person name="Feltus F.A."/>
            <person name="Mustiga G.M."/>
            <person name="Amores F."/>
            <person name="Phillips W."/>
            <person name="Marelli J.P."/>
            <person name="May G.D."/>
            <person name="Shapiro H."/>
            <person name="Ma J."/>
            <person name="Bustamante C.D."/>
            <person name="Schnell R.J."/>
            <person name="Main D."/>
            <person name="Gilbert D."/>
            <person name="Parida L."/>
            <person name="Kuhn D.N."/>
        </authorList>
    </citation>
    <scope>NUCLEOTIDE SEQUENCE [LARGE SCALE GENOMIC DNA]</scope>
    <source>
        <strain evidence="10">cv. Matina 1-6</strain>
    </source>
</reference>
<comment type="catalytic activity">
    <reaction evidence="1">
        <text>S-ubiquitinyl-[E2 ubiquitin-conjugating enzyme]-L-cysteine + [acceptor protein]-L-lysine = [E2 ubiquitin-conjugating enzyme]-L-cysteine + N(6)-ubiquitinyl-[acceptor protein]-L-lysine.</text>
        <dbReference type="EC" id="2.3.2.27"/>
    </reaction>
</comment>
<gene>
    <name evidence="9" type="ORF">TCM_029527</name>
</gene>
<dbReference type="Gramene" id="EOY27758">
    <property type="protein sequence ID" value="EOY27758"/>
    <property type="gene ID" value="TCM_029527"/>
</dbReference>
<dbReference type="InParanoid" id="A0A061GEC7"/>
<dbReference type="eggNOG" id="KOG0800">
    <property type="taxonomic scope" value="Eukaryota"/>
</dbReference>
<dbReference type="InterPro" id="IPR001841">
    <property type="entry name" value="Znf_RING"/>
</dbReference>
<evidence type="ECO:0000313" key="10">
    <source>
        <dbReference type="Proteomes" id="UP000026915"/>
    </source>
</evidence>
<protein>
    <recommendedName>
        <fullName evidence="2">RING-type E3 ubiquitin transferase</fullName>
        <ecNumber evidence="2">2.3.2.27</ecNumber>
    </recommendedName>
</protein>
<evidence type="ECO:0000256" key="5">
    <source>
        <dbReference type="ARBA" id="ARBA00022833"/>
    </source>
</evidence>
<evidence type="ECO:0000256" key="3">
    <source>
        <dbReference type="ARBA" id="ARBA00022723"/>
    </source>
</evidence>
<name>A0A061GEC7_THECC</name>
<dbReference type="GO" id="GO:0016567">
    <property type="term" value="P:protein ubiquitination"/>
    <property type="evidence" value="ECO:0000318"/>
    <property type="project" value="GO_Central"/>
</dbReference>
<accession>A0A061GEC7</accession>
<sequence>MPDSKVPADDDGGCPPCNNLLSSPPPRRAEWEMSLVYRVKLSKSVSSTSKRYFSENLPRLENKSLKKITLWYCKSSEHIDKHPEIGDIRRSFRREIFSKVLQQVGKSVFAGGIEDGGSAMTDVVVKIHLVQELGSLRLLEDREEDQCALCLEGLSLALNLILPCWHMYHRNCILPWLRTKQECPVCRHHLPRHINLH</sequence>